<dbReference type="EC" id="3.2.1.166" evidence="1"/>
<evidence type="ECO:0000313" key="2">
    <source>
        <dbReference type="Proteomes" id="UP000683360"/>
    </source>
</evidence>
<dbReference type="Proteomes" id="UP000683360">
    <property type="component" value="Unassembled WGS sequence"/>
</dbReference>
<keyword evidence="2" id="KW-1185">Reference proteome</keyword>
<evidence type="ECO:0000313" key="1">
    <source>
        <dbReference type="EMBL" id="CAG2237211.1"/>
    </source>
</evidence>
<reference evidence="1" key="1">
    <citation type="submission" date="2021-03" db="EMBL/GenBank/DDBJ databases">
        <authorList>
            <person name="Bekaert M."/>
        </authorList>
    </citation>
    <scope>NUCLEOTIDE SEQUENCE</scope>
</reference>
<protein>
    <submittedName>
        <fullName evidence="1">HPSE</fullName>
        <ecNumber evidence="1">3.2.1.166</ecNumber>
    </submittedName>
</protein>
<comment type="caution">
    <text evidence="1">The sequence shown here is derived from an EMBL/GenBank/DDBJ whole genome shotgun (WGS) entry which is preliminary data.</text>
</comment>
<organism evidence="1 2">
    <name type="scientific">Mytilus edulis</name>
    <name type="common">Blue mussel</name>
    <dbReference type="NCBI Taxonomy" id="6550"/>
    <lineage>
        <taxon>Eukaryota</taxon>
        <taxon>Metazoa</taxon>
        <taxon>Spiralia</taxon>
        <taxon>Lophotrochozoa</taxon>
        <taxon>Mollusca</taxon>
        <taxon>Bivalvia</taxon>
        <taxon>Autobranchia</taxon>
        <taxon>Pteriomorphia</taxon>
        <taxon>Mytilida</taxon>
        <taxon>Mytiloidea</taxon>
        <taxon>Mytilidae</taxon>
        <taxon>Mytilinae</taxon>
        <taxon>Mytilus</taxon>
    </lineage>
</organism>
<dbReference type="PANTHER" id="PTHR46145:SF4">
    <property type="entry name" value="HEPARANASE"/>
    <property type="match status" value="1"/>
</dbReference>
<name>A0A8S3U1A4_MYTED</name>
<dbReference type="EMBL" id="CAJPWZ010002379">
    <property type="protein sequence ID" value="CAG2237211.1"/>
    <property type="molecule type" value="Genomic_DNA"/>
</dbReference>
<sequence>MWVVLQDGLIPPYVAGFAISGDSGDVEVVLPGWLDKLGISAVGGLDVLIRQTFYGGHYSIIDDETSDPLPDYWLSYIYKTLVGRSVLNVTVDDPEGLVRMYSHCTNVKRSNYTAGSITVYGMNLGNDFKTINFPQYGDDVILHVYILQPQESLKSQSVTLNGRHLKLNEDFTLPNVLTPVTRTGNVSFPPQSFGFIVLPNIKAKACQTAN</sequence>
<dbReference type="OrthoDB" id="10066041at2759"/>
<dbReference type="PANTHER" id="PTHR46145">
    <property type="entry name" value="HEPARANASE"/>
    <property type="match status" value="1"/>
</dbReference>
<gene>
    <name evidence="1" type="ORF">MEDL_49675</name>
</gene>
<dbReference type="GO" id="GO:0016798">
    <property type="term" value="F:hydrolase activity, acting on glycosyl bonds"/>
    <property type="evidence" value="ECO:0007669"/>
    <property type="project" value="UniProtKB-KW"/>
</dbReference>
<keyword evidence="1" id="KW-0326">Glycosidase</keyword>
<accession>A0A8S3U1A4</accession>
<dbReference type="GO" id="GO:0031012">
    <property type="term" value="C:extracellular matrix"/>
    <property type="evidence" value="ECO:0007669"/>
    <property type="project" value="TreeGrafter"/>
</dbReference>
<proteinExistence type="predicted"/>
<keyword evidence="1" id="KW-0378">Hydrolase</keyword>
<dbReference type="AlphaFoldDB" id="A0A8S3U1A4"/>
<dbReference type="GO" id="GO:0005615">
    <property type="term" value="C:extracellular space"/>
    <property type="evidence" value="ECO:0007669"/>
    <property type="project" value="TreeGrafter"/>
</dbReference>